<protein>
    <submittedName>
        <fullName evidence="2">Uncharacterized protein</fullName>
    </submittedName>
</protein>
<dbReference type="AlphaFoldDB" id="A0A6C0ALY0"/>
<name>A0A6C0ALY0_9ZZZZ</name>
<dbReference type="EMBL" id="MN740721">
    <property type="protein sequence ID" value="QHS80827.1"/>
    <property type="molecule type" value="Genomic_DNA"/>
</dbReference>
<feature type="transmembrane region" description="Helical" evidence="1">
    <location>
        <begin position="39"/>
        <end position="59"/>
    </location>
</feature>
<organism evidence="2">
    <name type="scientific">viral metagenome</name>
    <dbReference type="NCBI Taxonomy" id="1070528"/>
    <lineage>
        <taxon>unclassified sequences</taxon>
        <taxon>metagenomes</taxon>
        <taxon>organismal metagenomes</taxon>
    </lineage>
</organism>
<proteinExistence type="predicted"/>
<evidence type="ECO:0000313" key="2">
    <source>
        <dbReference type="EMBL" id="QHS80827.1"/>
    </source>
</evidence>
<keyword evidence="1" id="KW-0472">Membrane</keyword>
<reference evidence="2" key="1">
    <citation type="journal article" date="2020" name="Nature">
        <title>Giant virus diversity and host interactions through global metagenomics.</title>
        <authorList>
            <person name="Schulz F."/>
            <person name="Roux S."/>
            <person name="Paez-Espino D."/>
            <person name="Jungbluth S."/>
            <person name="Walsh D.A."/>
            <person name="Denef V.J."/>
            <person name="McMahon K.D."/>
            <person name="Konstantinidis K.T."/>
            <person name="Eloe-Fadrosh E.A."/>
            <person name="Kyrpides N.C."/>
            <person name="Woyke T."/>
        </authorList>
    </citation>
    <scope>NUCLEOTIDE SEQUENCE</scope>
    <source>
        <strain evidence="2">GVMAG-S-1091796-13</strain>
    </source>
</reference>
<accession>A0A6C0ALY0</accession>
<evidence type="ECO:0000256" key="1">
    <source>
        <dbReference type="SAM" id="Phobius"/>
    </source>
</evidence>
<sequence>MISSSNTIAYCLFDCKNVFHTEICDMEHPMELFGPKIEYIGVVYFLIVLWSSVLPLVPLNKIGFRLHLFNLCKRSLGVFKLMTYVSNVFSIKNGLKIKNYNERKIKN</sequence>
<keyword evidence="1" id="KW-0812">Transmembrane</keyword>
<keyword evidence="1" id="KW-1133">Transmembrane helix</keyword>